<gene>
    <name evidence="6" type="ORF">M9978_09880</name>
</gene>
<evidence type="ECO:0000313" key="6">
    <source>
        <dbReference type="EMBL" id="MCP3730737.1"/>
    </source>
</evidence>
<name>A0A9X2KLL2_9SPHN</name>
<dbReference type="PROSITE" id="PS51891">
    <property type="entry name" value="CENP_V_GFA"/>
    <property type="match status" value="1"/>
</dbReference>
<protein>
    <submittedName>
        <fullName evidence="6">GFA family protein</fullName>
    </submittedName>
</protein>
<dbReference type="InterPro" id="IPR011057">
    <property type="entry name" value="Mss4-like_sf"/>
</dbReference>
<dbReference type="Gene3D" id="3.90.1590.10">
    <property type="entry name" value="glutathione-dependent formaldehyde- activating enzyme (gfa)"/>
    <property type="match status" value="1"/>
</dbReference>
<dbReference type="PANTHER" id="PTHR33337:SF40">
    <property type="entry name" value="CENP-V_GFA DOMAIN-CONTAINING PROTEIN-RELATED"/>
    <property type="match status" value="1"/>
</dbReference>
<evidence type="ECO:0000256" key="4">
    <source>
        <dbReference type="ARBA" id="ARBA00023239"/>
    </source>
</evidence>
<dbReference type="Pfam" id="PF04828">
    <property type="entry name" value="GFA"/>
    <property type="match status" value="1"/>
</dbReference>
<proteinExistence type="inferred from homology"/>
<comment type="caution">
    <text evidence="6">The sequence shown here is derived from an EMBL/GenBank/DDBJ whole genome shotgun (WGS) entry which is preliminary data.</text>
</comment>
<evidence type="ECO:0000256" key="2">
    <source>
        <dbReference type="ARBA" id="ARBA00022723"/>
    </source>
</evidence>
<dbReference type="AlphaFoldDB" id="A0A9X2KLL2"/>
<evidence type="ECO:0000313" key="7">
    <source>
        <dbReference type="Proteomes" id="UP001139451"/>
    </source>
</evidence>
<evidence type="ECO:0000259" key="5">
    <source>
        <dbReference type="PROSITE" id="PS51891"/>
    </source>
</evidence>
<evidence type="ECO:0000256" key="1">
    <source>
        <dbReference type="ARBA" id="ARBA00005495"/>
    </source>
</evidence>
<dbReference type="GO" id="GO:0016846">
    <property type="term" value="F:carbon-sulfur lyase activity"/>
    <property type="evidence" value="ECO:0007669"/>
    <property type="project" value="InterPro"/>
</dbReference>
<dbReference type="RefSeq" id="WP_254292870.1">
    <property type="nucleotide sequence ID" value="NZ_JAMLDX010000006.1"/>
</dbReference>
<dbReference type="SUPFAM" id="SSF51316">
    <property type="entry name" value="Mss4-like"/>
    <property type="match status" value="1"/>
</dbReference>
<dbReference type="EMBL" id="JAMLDX010000006">
    <property type="protein sequence ID" value="MCP3730737.1"/>
    <property type="molecule type" value="Genomic_DNA"/>
</dbReference>
<comment type="similarity">
    <text evidence="1">Belongs to the Gfa family.</text>
</comment>
<accession>A0A9X2KLL2</accession>
<keyword evidence="4" id="KW-0456">Lyase</keyword>
<organism evidence="6 7">
    <name type="scientific">Sphingomonas tagetis</name>
    <dbReference type="NCBI Taxonomy" id="2949092"/>
    <lineage>
        <taxon>Bacteria</taxon>
        <taxon>Pseudomonadati</taxon>
        <taxon>Pseudomonadota</taxon>
        <taxon>Alphaproteobacteria</taxon>
        <taxon>Sphingomonadales</taxon>
        <taxon>Sphingomonadaceae</taxon>
        <taxon>Sphingomonas</taxon>
    </lineage>
</organism>
<evidence type="ECO:0000256" key="3">
    <source>
        <dbReference type="ARBA" id="ARBA00022833"/>
    </source>
</evidence>
<feature type="domain" description="CENP-V/GFA" evidence="5">
    <location>
        <begin position="3"/>
        <end position="120"/>
    </location>
</feature>
<dbReference type="InterPro" id="IPR006913">
    <property type="entry name" value="CENP-V/GFA"/>
</dbReference>
<dbReference type="PANTHER" id="PTHR33337">
    <property type="entry name" value="GFA DOMAIN-CONTAINING PROTEIN"/>
    <property type="match status" value="1"/>
</dbReference>
<dbReference type="Proteomes" id="UP001139451">
    <property type="component" value="Unassembled WGS sequence"/>
</dbReference>
<keyword evidence="3" id="KW-0862">Zinc</keyword>
<reference evidence="6" key="1">
    <citation type="submission" date="2022-05" db="EMBL/GenBank/DDBJ databases">
        <title>Sphingomonas sp. strain MG17 Genome sequencing and assembly.</title>
        <authorList>
            <person name="Kim I."/>
        </authorList>
    </citation>
    <scope>NUCLEOTIDE SEQUENCE</scope>
    <source>
        <strain evidence="6">MG17</strain>
    </source>
</reference>
<keyword evidence="2" id="KW-0479">Metal-binding</keyword>
<dbReference type="GO" id="GO:0046872">
    <property type="term" value="F:metal ion binding"/>
    <property type="evidence" value="ECO:0007669"/>
    <property type="project" value="UniProtKB-KW"/>
</dbReference>
<keyword evidence="7" id="KW-1185">Reference proteome</keyword>
<sequence>MTLTGGCHCGAIRYSLEGDPLHGGQALCHCSDCRRSAGAPMVGWAMFATNALSVTRGEAREYASSDHGRRWFCETCGTGLFYRNAQNLPGLVDIQAATLDDPDAIPAVAHIQTAERIGWMKNTHQVPEFERFPGP</sequence>